<evidence type="ECO:0000313" key="2">
    <source>
        <dbReference type="EMBL" id="ADI73526.1"/>
    </source>
</evidence>
<proteinExistence type="predicted"/>
<dbReference type="STRING" id="644295.Metev_0620"/>
<keyword evidence="1" id="KW-0472">Membrane</keyword>
<organism evidence="2 3">
    <name type="scientific">Methanohalobium evestigatum (strain ATCC BAA-1072 / DSM 3721 / NBRC 107634 / OCM 161 / Z-7303)</name>
    <dbReference type="NCBI Taxonomy" id="644295"/>
    <lineage>
        <taxon>Archaea</taxon>
        <taxon>Methanobacteriati</taxon>
        <taxon>Methanobacteriota</taxon>
        <taxon>Stenosarchaea group</taxon>
        <taxon>Methanomicrobia</taxon>
        <taxon>Methanosarcinales</taxon>
        <taxon>Methanosarcinaceae</taxon>
        <taxon>Methanohalobium</taxon>
    </lineage>
</organism>
<dbReference type="GeneID" id="9346242"/>
<name>D7E8I4_METEZ</name>
<evidence type="ECO:0000313" key="3">
    <source>
        <dbReference type="Proteomes" id="UP000000391"/>
    </source>
</evidence>
<protein>
    <submittedName>
        <fullName evidence="2">Uncharacterized protein</fullName>
    </submittedName>
</protein>
<dbReference type="Proteomes" id="UP000000391">
    <property type="component" value="Chromosome"/>
</dbReference>
<feature type="transmembrane region" description="Helical" evidence="1">
    <location>
        <begin position="12"/>
        <end position="31"/>
    </location>
</feature>
<dbReference type="KEGG" id="mev:Metev_0620"/>
<accession>D7E8I4</accession>
<reference evidence="2 3" key="1">
    <citation type="submission" date="2010-06" db="EMBL/GenBank/DDBJ databases">
        <title>Complete sequence chromosome of Methanohalobium evestigatum Z-7303.</title>
        <authorList>
            <consortium name="US DOE Joint Genome Institute"/>
            <person name="Lucas S."/>
            <person name="Copeland A."/>
            <person name="Lapidus A."/>
            <person name="Cheng J.-F."/>
            <person name="Bruce D."/>
            <person name="Goodwin L."/>
            <person name="Pitluck S."/>
            <person name="Saunders E."/>
            <person name="Detter J.C."/>
            <person name="Han C."/>
            <person name="Tapia R."/>
            <person name="Land M."/>
            <person name="Hauser L."/>
            <person name="Kyrpides N."/>
            <person name="Mikhailova N."/>
            <person name="Sieprawska-Lupa M."/>
            <person name="Whitman W.B."/>
            <person name="Anderson I."/>
            <person name="Woyke T."/>
        </authorList>
    </citation>
    <scope>NUCLEOTIDE SEQUENCE [LARGE SCALE GENOMIC DNA]</scope>
    <source>
        <strain evidence="3">ATCC BAA-1072 / DSM 3721 / NBRC 107634 / OCM 161 / Z-7303</strain>
    </source>
</reference>
<gene>
    <name evidence="2" type="ordered locus">Metev_0620</name>
</gene>
<sequence>MSLIPAGTGVQKVVFAMIATWVAGGFLQEGLRSFGVYNMWNPYWNLMIAVGILLLLVRYVR</sequence>
<keyword evidence="1" id="KW-1133">Transmembrane helix</keyword>
<feature type="transmembrane region" description="Helical" evidence="1">
    <location>
        <begin position="43"/>
        <end position="60"/>
    </location>
</feature>
<dbReference type="RefSeq" id="WP_013194094.1">
    <property type="nucleotide sequence ID" value="NC_014253.1"/>
</dbReference>
<keyword evidence="1" id="KW-0812">Transmembrane</keyword>
<evidence type="ECO:0000256" key="1">
    <source>
        <dbReference type="SAM" id="Phobius"/>
    </source>
</evidence>
<dbReference type="AlphaFoldDB" id="D7E8I4"/>
<dbReference type="EMBL" id="CP002069">
    <property type="protein sequence ID" value="ADI73526.1"/>
    <property type="molecule type" value="Genomic_DNA"/>
</dbReference>
<keyword evidence="3" id="KW-1185">Reference proteome</keyword>
<dbReference type="HOGENOM" id="CLU_2911504_0_0_2"/>